<feature type="signal peptide" evidence="1">
    <location>
        <begin position="1"/>
        <end position="26"/>
    </location>
</feature>
<dbReference type="EMBL" id="JADJNC010000015">
    <property type="protein sequence ID" value="MBK7423484.1"/>
    <property type="molecule type" value="Genomic_DNA"/>
</dbReference>
<proteinExistence type="predicted"/>
<comment type="caution">
    <text evidence="2">The sequence shown here is derived from an EMBL/GenBank/DDBJ whole genome shotgun (WGS) entry which is preliminary data.</text>
</comment>
<dbReference type="AlphaFoldDB" id="A0A9D7IHD4"/>
<sequence length="132" mass="13989">MADRLMPVFRVILLLALSTLMPGVRAQTALTDPTRPPLAFSSPTQDAGQLAGPVLQSVKIPKKGKPVAVIGGQQVRLGELYGDSRLIRLTEREAVLQGPAGTERLMLTPGIEKTNIITKSPAAKRAQSGGKP</sequence>
<feature type="chain" id="PRO_5038385636" description="MSHA biogenesis protein MshK" evidence="1">
    <location>
        <begin position="27"/>
        <end position="132"/>
    </location>
</feature>
<evidence type="ECO:0000313" key="2">
    <source>
        <dbReference type="EMBL" id="MBK7423484.1"/>
    </source>
</evidence>
<organism evidence="2 3">
    <name type="scientific">Candidatus Propionivibrio dominans</name>
    <dbReference type="NCBI Taxonomy" id="2954373"/>
    <lineage>
        <taxon>Bacteria</taxon>
        <taxon>Pseudomonadati</taxon>
        <taxon>Pseudomonadota</taxon>
        <taxon>Betaproteobacteria</taxon>
        <taxon>Rhodocyclales</taxon>
        <taxon>Rhodocyclaceae</taxon>
        <taxon>Propionivibrio</taxon>
    </lineage>
</organism>
<keyword evidence="1" id="KW-0732">Signal</keyword>
<protein>
    <recommendedName>
        <fullName evidence="4">MSHA biogenesis protein MshK</fullName>
    </recommendedName>
</protein>
<dbReference type="Proteomes" id="UP000886602">
    <property type="component" value="Unassembled WGS sequence"/>
</dbReference>
<evidence type="ECO:0000313" key="3">
    <source>
        <dbReference type="Proteomes" id="UP000886602"/>
    </source>
</evidence>
<reference evidence="2" key="1">
    <citation type="submission" date="2020-10" db="EMBL/GenBank/DDBJ databases">
        <title>Connecting structure to function with the recovery of over 1000 high-quality activated sludge metagenome-assembled genomes encoding full-length rRNA genes using long-read sequencing.</title>
        <authorList>
            <person name="Singleton C.M."/>
            <person name="Petriglieri F."/>
            <person name="Kristensen J.M."/>
            <person name="Kirkegaard R.H."/>
            <person name="Michaelsen T.Y."/>
            <person name="Andersen M.H."/>
            <person name="Karst S.M."/>
            <person name="Dueholm M.S."/>
            <person name="Nielsen P.H."/>
            <person name="Albertsen M."/>
        </authorList>
    </citation>
    <scope>NUCLEOTIDE SEQUENCE</scope>
    <source>
        <strain evidence="2">EsbW_18-Q3-R4-48_MAXAC.044</strain>
    </source>
</reference>
<evidence type="ECO:0008006" key="4">
    <source>
        <dbReference type="Google" id="ProtNLM"/>
    </source>
</evidence>
<accession>A0A9D7IHD4</accession>
<gene>
    <name evidence="2" type="ORF">IPJ48_10500</name>
</gene>
<evidence type="ECO:0000256" key="1">
    <source>
        <dbReference type="SAM" id="SignalP"/>
    </source>
</evidence>
<name>A0A9D7IHD4_9RHOO</name>